<dbReference type="SUPFAM" id="SSF55804">
    <property type="entry name" value="Phoshotransferase/anion transport protein"/>
    <property type="match status" value="1"/>
</dbReference>
<dbReference type="InterPro" id="IPR002178">
    <property type="entry name" value="PTS_EIIA_type-2_dom"/>
</dbReference>
<dbReference type="Gene3D" id="3.40.930.10">
    <property type="entry name" value="Mannitol-specific EII, Chain A"/>
    <property type="match status" value="1"/>
</dbReference>
<gene>
    <name evidence="2" type="ORF">BRCON_0026</name>
</gene>
<organism evidence="2 3">
    <name type="scientific">Sumerlaea chitinivorans</name>
    <dbReference type="NCBI Taxonomy" id="2250252"/>
    <lineage>
        <taxon>Bacteria</taxon>
        <taxon>Candidatus Sumerlaeota</taxon>
        <taxon>Candidatus Sumerlaeia</taxon>
        <taxon>Candidatus Sumerlaeales</taxon>
        <taxon>Candidatus Sumerlaeaceae</taxon>
        <taxon>Candidatus Sumerlaea</taxon>
    </lineage>
</organism>
<name>A0A2Z4Y273_SUMC1</name>
<dbReference type="Proteomes" id="UP000262583">
    <property type="component" value="Chromosome"/>
</dbReference>
<evidence type="ECO:0000313" key="3">
    <source>
        <dbReference type="Proteomes" id="UP000262583"/>
    </source>
</evidence>
<accession>A0A2Z4Y273</accession>
<reference evidence="2 3" key="1">
    <citation type="submission" date="2018-05" db="EMBL/GenBank/DDBJ databases">
        <title>A metagenomic window into the 2 km-deep terrestrial subsurface aquifer revealed taxonomically and functionally diverse microbial community comprising novel uncultured bacterial lineages.</title>
        <authorList>
            <person name="Kadnikov V.V."/>
            <person name="Mardanov A.V."/>
            <person name="Beletsky A.V."/>
            <person name="Banks D."/>
            <person name="Pimenov N.V."/>
            <person name="Frank Y.A."/>
            <person name="Karnachuk O.V."/>
            <person name="Ravin N.V."/>
        </authorList>
    </citation>
    <scope>NUCLEOTIDE SEQUENCE [LARGE SCALE GENOMIC DNA]</scope>
    <source>
        <strain evidence="2">BY</strain>
    </source>
</reference>
<dbReference type="KEGG" id="schv:BRCON_0026"/>
<dbReference type="Pfam" id="PF00359">
    <property type="entry name" value="PTS_EIIA_2"/>
    <property type="match status" value="1"/>
</dbReference>
<dbReference type="CDD" id="cd00211">
    <property type="entry name" value="PTS_IIA_fru"/>
    <property type="match status" value="1"/>
</dbReference>
<dbReference type="InterPro" id="IPR016152">
    <property type="entry name" value="PTrfase/Anion_transptr"/>
</dbReference>
<dbReference type="PROSITE" id="PS51094">
    <property type="entry name" value="PTS_EIIA_TYPE_2"/>
    <property type="match status" value="1"/>
</dbReference>
<protein>
    <submittedName>
        <fullName evidence="2">PTS system, fructose-specific IIA component</fullName>
    </submittedName>
</protein>
<sequence length="160" mass="17857">MVDFSKMIDESRIVDLKATTKEEALRELVDVLATSPNVTDKDELLKAIFEREKVISTGVGIEVALPHVKIPSVKDFVIAIGRSHKGIDFDSLDDKPVYIIVMIGANDKQAGDFLKVLAQLVLKLKNKNFRKAVMFAKSPKRIRELFISNESLPESESDEG</sequence>
<proteinExistence type="predicted"/>
<dbReference type="EMBL" id="CP030759">
    <property type="protein sequence ID" value="AXA34803.1"/>
    <property type="molecule type" value="Genomic_DNA"/>
</dbReference>
<evidence type="ECO:0000259" key="1">
    <source>
        <dbReference type="PROSITE" id="PS51094"/>
    </source>
</evidence>
<dbReference type="PANTHER" id="PTHR47738">
    <property type="entry name" value="PTS SYSTEM FRUCTOSE-LIKE EIIA COMPONENT-RELATED"/>
    <property type="match status" value="1"/>
</dbReference>
<dbReference type="InterPro" id="IPR051541">
    <property type="entry name" value="PTS_SugarTrans_NitroReg"/>
</dbReference>
<dbReference type="AlphaFoldDB" id="A0A2Z4Y273"/>
<feature type="domain" description="PTS EIIA type-2" evidence="1">
    <location>
        <begin position="5"/>
        <end position="149"/>
    </location>
</feature>
<evidence type="ECO:0000313" key="2">
    <source>
        <dbReference type="EMBL" id="AXA34803.1"/>
    </source>
</evidence>
<dbReference type="PANTHER" id="PTHR47738:SF2">
    <property type="entry name" value="PTS SYSTEM FRUCTOSE-LIKE EIIA COMPONENT"/>
    <property type="match status" value="1"/>
</dbReference>